<dbReference type="PIRSF" id="PIRSF005520">
    <property type="entry name" value="UCP005520"/>
    <property type="match status" value="1"/>
</dbReference>
<dbReference type="KEGG" id="eha:Ethha_1654"/>
<feature type="domain" description="RNase III" evidence="7">
    <location>
        <begin position="1"/>
        <end position="137"/>
    </location>
</feature>
<keyword evidence="4 6" id="KW-0255">Endonuclease</keyword>
<dbReference type="SMART" id="SM00535">
    <property type="entry name" value="RIBOc"/>
    <property type="match status" value="1"/>
</dbReference>
<comment type="similarity">
    <text evidence="6">Belongs to the MrnC RNase family.</text>
</comment>
<dbReference type="STRING" id="663278.Ethha_1654"/>
<keyword evidence="5 6" id="KW-0378">Hydrolase</keyword>
<keyword evidence="6" id="KW-0694">RNA-binding</keyword>
<evidence type="ECO:0000313" key="9">
    <source>
        <dbReference type="Proteomes" id="UP000001551"/>
    </source>
</evidence>
<evidence type="ECO:0000259" key="7">
    <source>
        <dbReference type="SMART" id="SM00535"/>
    </source>
</evidence>
<reference evidence="8 9" key="1">
    <citation type="submission" date="2010-12" db="EMBL/GenBank/DDBJ databases">
        <title>Complete sequence of Ethanoligenens harbinense YUAN-3.</title>
        <authorList>
            <person name="Lucas S."/>
            <person name="Copeland A."/>
            <person name="Lapidus A."/>
            <person name="Cheng J.-F."/>
            <person name="Bruce D."/>
            <person name="Goodwin L."/>
            <person name="Pitluck S."/>
            <person name="Chertkov O."/>
            <person name="Misra M."/>
            <person name="Detter J.C."/>
            <person name="Han C."/>
            <person name="Tapia R."/>
            <person name="Land M."/>
            <person name="Hauser L."/>
            <person name="Jeffries C."/>
            <person name="Kyrpides N."/>
            <person name="Ivanova N."/>
            <person name="Mikhailova N."/>
            <person name="Wang A."/>
            <person name="Mouttaki H."/>
            <person name="He Z."/>
            <person name="Zhou J."/>
            <person name="Hemme C.L."/>
            <person name="Woyke T."/>
        </authorList>
    </citation>
    <scope>NUCLEOTIDE SEQUENCE [LARGE SCALE GENOMIC DNA]</scope>
    <source>
        <strain evidence="9">DSM 18485 / JCM 12961 / CGMCC 1.5033 / YUAN-3</strain>
    </source>
</reference>
<organism evidence="8 9">
    <name type="scientific">Ethanoligenens harbinense (strain DSM 18485 / JCM 12961 / CGMCC 1.5033 / YUAN-3)</name>
    <dbReference type="NCBI Taxonomy" id="663278"/>
    <lineage>
        <taxon>Bacteria</taxon>
        <taxon>Bacillati</taxon>
        <taxon>Bacillota</taxon>
        <taxon>Clostridia</taxon>
        <taxon>Eubacteriales</taxon>
        <taxon>Oscillospiraceae</taxon>
        <taxon>Ethanoligenens</taxon>
    </lineage>
</organism>
<keyword evidence="1 6" id="KW-0690">Ribosome biogenesis</keyword>
<evidence type="ECO:0000256" key="6">
    <source>
        <dbReference type="HAMAP-Rule" id="MF_01468"/>
    </source>
</evidence>
<dbReference type="InterPro" id="IPR000999">
    <property type="entry name" value="RNase_III_dom"/>
</dbReference>
<feature type="active site" evidence="6">
    <location>
        <position position="28"/>
    </location>
</feature>
<dbReference type="InterPro" id="IPR008226">
    <property type="entry name" value="Mini3_fam"/>
</dbReference>
<dbReference type="Gene3D" id="1.10.1520.10">
    <property type="entry name" value="Ribonuclease III domain"/>
    <property type="match status" value="1"/>
</dbReference>
<comment type="subunit">
    <text evidence="6">Homodimer.</text>
</comment>
<evidence type="ECO:0000256" key="4">
    <source>
        <dbReference type="ARBA" id="ARBA00022759"/>
    </source>
</evidence>
<dbReference type="GO" id="GO:0005737">
    <property type="term" value="C:cytoplasm"/>
    <property type="evidence" value="ECO:0007669"/>
    <property type="project" value="UniProtKB-SubCell"/>
</dbReference>
<dbReference type="EC" id="3.1.26.-" evidence="6"/>
<keyword evidence="3 6" id="KW-0540">Nuclease</keyword>
<comment type="cofactor">
    <cofactor evidence="6">
        <name>Mg(2+)</name>
        <dbReference type="ChEBI" id="CHEBI:18420"/>
    </cofactor>
</comment>
<dbReference type="PANTHER" id="PTHR34276:SF1">
    <property type="entry name" value="MINI-RIBONUCLEASE 3"/>
    <property type="match status" value="1"/>
</dbReference>
<evidence type="ECO:0000256" key="2">
    <source>
        <dbReference type="ARBA" id="ARBA00022552"/>
    </source>
</evidence>
<comment type="subcellular location">
    <subcellularLocation>
        <location evidence="6">Cytoplasm</location>
    </subcellularLocation>
</comment>
<dbReference type="SUPFAM" id="SSF69065">
    <property type="entry name" value="RNase III domain-like"/>
    <property type="match status" value="1"/>
</dbReference>
<dbReference type="GO" id="GO:0019843">
    <property type="term" value="F:rRNA binding"/>
    <property type="evidence" value="ECO:0007669"/>
    <property type="project" value="UniProtKB-UniRule"/>
</dbReference>
<dbReference type="Proteomes" id="UP000001551">
    <property type="component" value="Chromosome"/>
</dbReference>
<proteinExistence type="inferred from homology"/>
<dbReference type="HAMAP" id="MF_01468">
    <property type="entry name" value="RNase_Mini_III"/>
    <property type="match status" value="1"/>
</dbReference>
<evidence type="ECO:0000313" key="8">
    <source>
        <dbReference type="EMBL" id="ADU27189.1"/>
    </source>
</evidence>
<dbReference type="PANTHER" id="PTHR34276">
    <property type="entry name" value="MINI-RIBONUCLEASE 3"/>
    <property type="match status" value="1"/>
</dbReference>
<keyword evidence="2 6" id="KW-0698">rRNA processing</keyword>
<dbReference type="EMBL" id="CP002400">
    <property type="protein sequence ID" value="ADU27189.1"/>
    <property type="molecule type" value="Genomic_DNA"/>
</dbReference>
<keyword evidence="9" id="KW-1185">Reference proteome</keyword>
<name>E6U8V4_ETHHY</name>
<keyword evidence="6" id="KW-0460">Magnesium</keyword>
<dbReference type="Pfam" id="PF00636">
    <property type="entry name" value="Ribonuclease_3"/>
    <property type="match status" value="1"/>
</dbReference>
<dbReference type="InterPro" id="IPR036389">
    <property type="entry name" value="RNase_III_sf"/>
</dbReference>
<comment type="function">
    <text evidence="6">Involved in correct processing of both the 5' and 3' ends of 23S rRNA precursor. Processes 30S rRNA precursor transcript even in absence of ribonuclease 3 (Rnc); Rnc processes 30S rRNA into smaller rRNA precursors.</text>
</comment>
<dbReference type="eggNOG" id="COG1939">
    <property type="taxonomic scope" value="Bacteria"/>
</dbReference>
<evidence type="ECO:0000256" key="3">
    <source>
        <dbReference type="ARBA" id="ARBA00022722"/>
    </source>
</evidence>
<dbReference type="RefSeq" id="WP_013485544.1">
    <property type="nucleotide sequence ID" value="NC_014828.1"/>
</dbReference>
<dbReference type="HOGENOM" id="CLU_091169_2_1_9"/>
<dbReference type="AlphaFoldDB" id="E6U8V4"/>
<evidence type="ECO:0000256" key="1">
    <source>
        <dbReference type="ARBA" id="ARBA00022517"/>
    </source>
</evidence>
<dbReference type="GO" id="GO:0004525">
    <property type="term" value="F:ribonuclease III activity"/>
    <property type="evidence" value="ECO:0007669"/>
    <property type="project" value="InterPro"/>
</dbReference>
<sequence length="142" mass="15275">MLADLFDTPLSPTHAAQFSPLALAFIGDAVYELLARGQVLAGGSAPVGKLHHRTVGFVRADAQAQAAHVLLPLLDEAEIAVLRRGRNANTAHVAKHADPIDYRYATGLEALFGYLYLTGRTDRLRQLFALIIKEKEAAAGTT</sequence>
<gene>
    <name evidence="6" type="primary">mrnC</name>
    <name evidence="8" type="ordered locus">Ethha_1654</name>
</gene>
<keyword evidence="6" id="KW-0963">Cytoplasm</keyword>
<protein>
    <recommendedName>
        <fullName evidence="6">Mini-ribonuclease 3</fullName>
        <shortName evidence="6">Mini-3</shortName>
        <shortName evidence="6">Mini-RNase 3</shortName>
        <ecNumber evidence="6">3.1.26.-</ecNumber>
    </recommendedName>
    <alternativeName>
        <fullName evidence="6">Mini-RNase III</fullName>
        <shortName evidence="6">Mini-III</shortName>
    </alternativeName>
</protein>
<dbReference type="GO" id="GO:0006364">
    <property type="term" value="P:rRNA processing"/>
    <property type="evidence" value="ECO:0007669"/>
    <property type="project" value="UniProtKB-UniRule"/>
</dbReference>
<keyword evidence="6" id="KW-0699">rRNA-binding</keyword>
<accession>E6U8V4</accession>
<evidence type="ECO:0000256" key="5">
    <source>
        <dbReference type="ARBA" id="ARBA00022801"/>
    </source>
</evidence>